<keyword evidence="1" id="KW-0812">Transmembrane</keyword>
<reference evidence="2 3" key="2">
    <citation type="submission" date="2020-08" db="EMBL/GenBank/DDBJ databases">
        <authorList>
            <person name="Partida-Martinez L."/>
            <person name="Huntemann M."/>
            <person name="Clum A."/>
            <person name="Wang J."/>
            <person name="Palaniappan K."/>
            <person name="Ritter S."/>
            <person name="Chen I.-M."/>
            <person name="Stamatis D."/>
            <person name="Reddy T."/>
            <person name="O'Malley R."/>
            <person name="Daum C."/>
            <person name="Shapiro N."/>
            <person name="Ivanova N."/>
            <person name="Kyrpides N."/>
            <person name="Woyke T."/>
        </authorList>
    </citation>
    <scope>NUCLEOTIDE SEQUENCE [LARGE SCALE GENOMIC DNA]</scope>
    <source>
        <strain evidence="2 3">RAS26</strain>
    </source>
</reference>
<feature type="transmembrane region" description="Helical" evidence="1">
    <location>
        <begin position="85"/>
        <end position="110"/>
    </location>
</feature>
<feature type="transmembrane region" description="Helical" evidence="1">
    <location>
        <begin position="140"/>
        <end position="159"/>
    </location>
</feature>
<dbReference type="Pfam" id="PF19814">
    <property type="entry name" value="DUF6297"/>
    <property type="match status" value="1"/>
</dbReference>
<dbReference type="EMBL" id="JACHVX010000001">
    <property type="protein sequence ID" value="MBB2921215.1"/>
    <property type="molecule type" value="Genomic_DNA"/>
</dbReference>
<evidence type="ECO:0000256" key="1">
    <source>
        <dbReference type="SAM" id="Phobius"/>
    </source>
</evidence>
<feature type="transmembrane region" description="Helical" evidence="1">
    <location>
        <begin position="501"/>
        <end position="521"/>
    </location>
</feature>
<feature type="transmembrane region" description="Helical" evidence="1">
    <location>
        <begin position="171"/>
        <end position="192"/>
    </location>
</feature>
<feature type="transmembrane region" description="Helical" evidence="1">
    <location>
        <begin position="426"/>
        <end position="446"/>
    </location>
</feature>
<feature type="transmembrane region" description="Helical" evidence="1">
    <location>
        <begin position="204"/>
        <end position="226"/>
    </location>
</feature>
<feature type="transmembrane region" description="Helical" evidence="1">
    <location>
        <begin position="352"/>
        <end position="374"/>
    </location>
</feature>
<organism evidence="2 3">
    <name type="scientific">Cellulomonas cellasea</name>
    <dbReference type="NCBI Taxonomy" id="43670"/>
    <lineage>
        <taxon>Bacteria</taxon>
        <taxon>Bacillati</taxon>
        <taxon>Actinomycetota</taxon>
        <taxon>Actinomycetes</taxon>
        <taxon>Micrococcales</taxon>
        <taxon>Cellulomonadaceae</taxon>
        <taxon>Cellulomonas</taxon>
    </lineage>
</organism>
<keyword evidence="1" id="KW-1133">Transmembrane helix</keyword>
<keyword evidence="1" id="KW-0472">Membrane</keyword>
<name>A0A7W4UCM0_9CELL</name>
<feature type="transmembrane region" description="Helical" evidence="1">
    <location>
        <begin position="44"/>
        <end position="65"/>
    </location>
</feature>
<reference evidence="2 3" key="1">
    <citation type="submission" date="2020-08" db="EMBL/GenBank/DDBJ databases">
        <title>The Agave Microbiome: Exploring the role of microbial communities in plant adaptations to desert environments.</title>
        <authorList>
            <person name="Partida-Martinez L.P."/>
        </authorList>
    </citation>
    <scope>NUCLEOTIDE SEQUENCE [LARGE SCALE GENOMIC DNA]</scope>
    <source>
        <strain evidence="2 3">RAS26</strain>
    </source>
</reference>
<protein>
    <submittedName>
        <fullName evidence="2">Uncharacterized protein</fullName>
    </submittedName>
</protein>
<evidence type="ECO:0000313" key="3">
    <source>
        <dbReference type="Proteomes" id="UP000518206"/>
    </source>
</evidence>
<feature type="transmembrane region" description="Helical" evidence="1">
    <location>
        <begin position="478"/>
        <end position="495"/>
    </location>
</feature>
<proteinExistence type="predicted"/>
<sequence>MSGATDVGRFDVGELPRGRSIRRFTSATTNQRAGAGIGELLGDVYYAVIMAAIGIGIALGVTGTLREALPDADAGAGAGAPTVWSLPGLSLSALVVAVVVGLAGVVLSLAGRLGPVSAGGPEATWWLPLPVERRGLLRPAVARVPAGAALVSGVVVGVLDAGVLAAPGGRVLSTVLAAALGAAVLVLGAALGQTLDVSRRATSVAGDLVLAGAVVLAVASGVAGWRPDGLPAVSPLALVGLVVVAGALVVAVDRGLERIPSRSLRAGGAVASQAVGAVVSLDTRELGRVLTDASLPRRRRASRLRLVRGPSSALVVADALVVLRSPRRLVLLLATALVPALVGTAPELAGPVGFAIALVVGGFVATTTAAEGARRAEMAPVLDRLLPLGARDVRLLRMVVPAGAMAAWSLVAFGVVGLWYQDVPGWLALGVAAVPVWAGAAVRAAYRPAPDWSAPLIATPMGAIPTGVTSVLARGPDVLVLGLVPVLVSVFLGRVHPEVVVVQTVLSLVVVAVATTTTTLAERLGLSGGTPAATTGGAR</sequence>
<dbReference type="Proteomes" id="UP000518206">
    <property type="component" value="Unassembled WGS sequence"/>
</dbReference>
<dbReference type="InterPro" id="IPR046264">
    <property type="entry name" value="DUF6297"/>
</dbReference>
<dbReference type="AlphaFoldDB" id="A0A7W4UCM0"/>
<comment type="caution">
    <text evidence="2">The sequence shown here is derived from an EMBL/GenBank/DDBJ whole genome shotgun (WGS) entry which is preliminary data.</text>
</comment>
<dbReference type="RefSeq" id="WP_183294269.1">
    <property type="nucleotide sequence ID" value="NZ_JACHVX010000001.1"/>
</dbReference>
<accession>A0A7W4UCM0</accession>
<feature type="transmembrane region" description="Helical" evidence="1">
    <location>
        <begin position="395"/>
        <end position="420"/>
    </location>
</feature>
<gene>
    <name evidence="2" type="ORF">FHR80_000109</name>
</gene>
<feature type="transmembrane region" description="Helical" evidence="1">
    <location>
        <begin position="232"/>
        <end position="252"/>
    </location>
</feature>
<evidence type="ECO:0000313" key="2">
    <source>
        <dbReference type="EMBL" id="MBB2921215.1"/>
    </source>
</evidence>